<sequence length="240" mass="26785">MSFEHRLPPAYLKALKNNASWTVSVPAVGKREWNIASAGTKNPLQLDRPLNINGKVVPFIDQLEVWAQGSSKLTKQWPKEIVSGLCRCLSIGDDNGDVLFIGPDHESLFVLHHDGLEIERFSFTVTSLAQLLSESSPADSRSTRADAQPKSFVGVWKNCDEDLGEELLRLMEDGSVVRQFDDGSSHVGVWKVEQCQLTLIVGEPDQPPETEAYEIEAISDSTLQLFDQENNFRERFEKAG</sequence>
<dbReference type="EMBL" id="JASZZN010000040">
    <property type="protein sequence ID" value="MDM4019370.1"/>
    <property type="molecule type" value="Genomic_DNA"/>
</dbReference>
<protein>
    <recommendedName>
        <fullName evidence="3">SMI1/KNR4 family protein</fullName>
    </recommendedName>
</protein>
<evidence type="ECO:0000313" key="2">
    <source>
        <dbReference type="Proteomes" id="UP001239462"/>
    </source>
</evidence>
<evidence type="ECO:0000313" key="1">
    <source>
        <dbReference type="EMBL" id="MDM4019370.1"/>
    </source>
</evidence>
<comment type="caution">
    <text evidence="1">The sequence shown here is derived from an EMBL/GenBank/DDBJ whole genome shotgun (WGS) entry which is preliminary data.</text>
</comment>
<gene>
    <name evidence="1" type="ORF">QTN89_28200</name>
</gene>
<proteinExistence type="predicted"/>
<accession>A0ABT7PSE0</accession>
<dbReference type="RefSeq" id="WP_289167506.1">
    <property type="nucleotide sequence ID" value="NZ_JASZZN010000040.1"/>
</dbReference>
<name>A0ABT7PSE0_9BACT</name>
<reference evidence="1 2" key="1">
    <citation type="submission" date="2023-06" db="EMBL/GenBank/DDBJ databases">
        <title>Roseiconus lacunae JC819 isolated from Gulf of Mannar region, Tamil Nadu.</title>
        <authorList>
            <person name="Pk S."/>
            <person name="Ch S."/>
            <person name="Ch V.R."/>
        </authorList>
    </citation>
    <scope>NUCLEOTIDE SEQUENCE [LARGE SCALE GENOMIC DNA]</scope>
    <source>
        <strain evidence="1 2">JC819</strain>
    </source>
</reference>
<organism evidence="1 2">
    <name type="scientific">Roseiconus lacunae</name>
    <dbReference type="NCBI Taxonomy" id="2605694"/>
    <lineage>
        <taxon>Bacteria</taxon>
        <taxon>Pseudomonadati</taxon>
        <taxon>Planctomycetota</taxon>
        <taxon>Planctomycetia</taxon>
        <taxon>Pirellulales</taxon>
        <taxon>Pirellulaceae</taxon>
        <taxon>Roseiconus</taxon>
    </lineage>
</organism>
<evidence type="ECO:0008006" key="3">
    <source>
        <dbReference type="Google" id="ProtNLM"/>
    </source>
</evidence>
<keyword evidence="2" id="KW-1185">Reference proteome</keyword>
<dbReference type="Proteomes" id="UP001239462">
    <property type="component" value="Unassembled WGS sequence"/>
</dbReference>